<dbReference type="OrthoDB" id="294339at2759"/>
<dbReference type="EMBL" id="CCKQ01000182">
    <property type="protein sequence ID" value="CDW71244.1"/>
    <property type="molecule type" value="Genomic_DNA"/>
</dbReference>
<evidence type="ECO:0000259" key="4">
    <source>
        <dbReference type="PROSITE" id="PS51017"/>
    </source>
</evidence>
<keyword evidence="2" id="KW-0539">Nucleus</keyword>
<comment type="subcellular location">
    <subcellularLocation>
        <location evidence="1">Nucleus</location>
    </subcellularLocation>
</comment>
<evidence type="ECO:0000313" key="5">
    <source>
        <dbReference type="EMBL" id="CDW71244.1"/>
    </source>
</evidence>
<dbReference type="InterPro" id="IPR045281">
    <property type="entry name" value="CONSTANS-like"/>
</dbReference>
<dbReference type="InParanoid" id="A0A077ZP58"/>
<evidence type="ECO:0000313" key="6">
    <source>
        <dbReference type="Proteomes" id="UP000039865"/>
    </source>
</evidence>
<organism evidence="5 6">
    <name type="scientific">Stylonychia lemnae</name>
    <name type="common">Ciliate</name>
    <dbReference type="NCBI Taxonomy" id="5949"/>
    <lineage>
        <taxon>Eukaryota</taxon>
        <taxon>Sar</taxon>
        <taxon>Alveolata</taxon>
        <taxon>Ciliophora</taxon>
        <taxon>Intramacronucleata</taxon>
        <taxon>Spirotrichea</taxon>
        <taxon>Stichotrichia</taxon>
        <taxon>Sporadotrichida</taxon>
        <taxon>Oxytrichidae</taxon>
        <taxon>Stylonychinae</taxon>
        <taxon>Stylonychia</taxon>
    </lineage>
</organism>
<feature type="region of interest" description="Disordered" evidence="3">
    <location>
        <begin position="259"/>
        <end position="299"/>
    </location>
</feature>
<proteinExistence type="predicted"/>
<feature type="compositionally biased region" description="Basic and acidic residues" evidence="3">
    <location>
        <begin position="259"/>
        <end position="268"/>
    </location>
</feature>
<dbReference type="GO" id="GO:0005634">
    <property type="term" value="C:nucleus"/>
    <property type="evidence" value="ECO:0007669"/>
    <property type="project" value="UniProtKB-SubCell"/>
</dbReference>
<feature type="domain" description="CCT" evidence="4">
    <location>
        <begin position="311"/>
        <end position="353"/>
    </location>
</feature>
<protein>
    <submittedName>
        <fullName evidence="5">Cct motif family protein</fullName>
    </submittedName>
</protein>
<dbReference type="PANTHER" id="PTHR31319:SF77">
    <property type="entry name" value="ZINC FINGER PROTEIN CONSTANS-LIKE 4"/>
    <property type="match status" value="1"/>
</dbReference>
<dbReference type="Pfam" id="PF06203">
    <property type="entry name" value="CCT"/>
    <property type="match status" value="1"/>
</dbReference>
<name>A0A077ZP58_STYLE</name>
<feature type="region of interest" description="Disordered" evidence="3">
    <location>
        <begin position="447"/>
        <end position="471"/>
    </location>
</feature>
<keyword evidence="6" id="KW-1185">Reference proteome</keyword>
<dbReference type="InterPro" id="IPR010402">
    <property type="entry name" value="CCT_domain"/>
</dbReference>
<accession>A0A077ZP58</accession>
<evidence type="ECO:0000256" key="2">
    <source>
        <dbReference type="ARBA" id="ARBA00023242"/>
    </source>
</evidence>
<dbReference type="Proteomes" id="UP000039865">
    <property type="component" value="Unassembled WGS sequence"/>
</dbReference>
<reference evidence="5 6" key="1">
    <citation type="submission" date="2014-06" db="EMBL/GenBank/DDBJ databases">
        <authorList>
            <person name="Swart Estienne"/>
        </authorList>
    </citation>
    <scope>NUCLEOTIDE SEQUENCE [LARGE SCALE GENOMIC DNA]</scope>
    <source>
        <strain evidence="5 6">130c</strain>
    </source>
</reference>
<sequence length="559" mass="63626">MLTPLKRSHQPTIQQSMMHTNLTCYQNLLKDKEHEYSTANAANNDIFQSEIDEPSTTMPFKSIHSFGWQDSFIYGRLSMNHRNSFEDIMEKTEKNLKVESLESCVNSFKPFRSSYFECLNNLHQEEGYCTLSNTNYKEDNFMEDVHPSNNSASLGGIDDIQQENMTDLYWQGAAAQSLCQPTDSIGPDYFQDEQTNQTINYQDNCSDTNTNITGNQIRIIRAKERKQRPALLKLKRQSSNSSNSVYKKNKVLENLDESKLADSEEKRPSLFKQQSNNLIKRKSQAVEETAENTPRASSEKAWIGPLSISERMEKVRRYLHKKGMKSQMKKFCYKCRKQVAEKRLRIKGRFVTKEQAFEILGITSDELKSNEIIQKLLENHAANMGSAFPMVQLNSLVESQDGNKSIKIRNFQALIDDNYNHNSNHNGSLFFTKYNSSSSTCGLSTSSSSASPLSNLNEQNVSGSNGQNNNQAEEYGKQVSLNLRISTFNHDTTKMGGFGIGSNNHVSKVMIQNYQSFTGEGSISQQVEETLKLSLSNLRLEGYVQPLFRVEKMIRPTQI</sequence>
<evidence type="ECO:0000256" key="1">
    <source>
        <dbReference type="ARBA" id="ARBA00004123"/>
    </source>
</evidence>
<gene>
    <name evidence="5" type="primary">Contig14686.g15643</name>
    <name evidence="5" type="ORF">STYLEM_185</name>
</gene>
<dbReference type="PROSITE" id="PS51017">
    <property type="entry name" value="CCT"/>
    <property type="match status" value="1"/>
</dbReference>
<evidence type="ECO:0000256" key="3">
    <source>
        <dbReference type="SAM" id="MobiDB-lite"/>
    </source>
</evidence>
<dbReference type="AlphaFoldDB" id="A0A077ZP58"/>
<dbReference type="PANTHER" id="PTHR31319">
    <property type="entry name" value="ZINC FINGER PROTEIN CONSTANS-LIKE 4"/>
    <property type="match status" value="1"/>
</dbReference>